<accession>A0ABR3EKE6</accession>
<dbReference type="EMBL" id="JBAHYK010003660">
    <property type="protein sequence ID" value="KAL0563320.1"/>
    <property type="molecule type" value="Genomic_DNA"/>
</dbReference>
<keyword evidence="3" id="KW-1185">Reference proteome</keyword>
<feature type="compositionally biased region" description="Basic and acidic residues" evidence="1">
    <location>
        <begin position="18"/>
        <end position="27"/>
    </location>
</feature>
<comment type="caution">
    <text evidence="2">The sequence shown here is derived from an EMBL/GenBank/DDBJ whole genome shotgun (WGS) entry which is preliminary data.</text>
</comment>
<reference evidence="2 3" key="1">
    <citation type="submission" date="2024-02" db="EMBL/GenBank/DDBJ databases">
        <title>A draft genome for the cacao thread blight pathogen Marasmius crinis-equi.</title>
        <authorList>
            <person name="Cohen S.P."/>
            <person name="Baruah I.K."/>
            <person name="Amoako-Attah I."/>
            <person name="Bukari Y."/>
            <person name="Meinhardt L.W."/>
            <person name="Bailey B.A."/>
        </authorList>
    </citation>
    <scope>NUCLEOTIDE SEQUENCE [LARGE SCALE GENOMIC DNA]</scope>
    <source>
        <strain evidence="2 3">GH-76</strain>
    </source>
</reference>
<feature type="region of interest" description="Disordered" evidence="1">
    <location>
        <begin position="1"/>
        <end position="27"/>
    </location>
</feature>
<evidence type="ECO:0000313" key="2">
    <source>
        <dbReference type="EMBL" id="KAL0563320.1"/>
    </source>
</evidence>
<sequence length="208" mass="23370">MDVKLNPKSNSAKSKLNNKGDLDHTPSDVFERKIKQRSSERANFSPSVTDNEAIINESLAPSFGDACDAAESVRELDDNMKFLPPLTKAPFQLMIASSIKKLLELKKKYRVLDWKKVQGSFNTNPCLVPIGEPLECIQDYVSESPRDLTFYGSPDPTLVGKVFHWWESSACPDVDMRNNSKLDIRLLAEVVTCCGIAIVKFTDVWSKR</sequence>
<dbReference type="Proteomes" id="UP001465976">
    <property type="component" value="Unassembled WGS sequence"/>
</dbReference>
<gene>
    <name evidence="2" type="ORF">V5O48_018751</name>
</gene>
<organism evidence="2 3">
    <name type="scientific">Marasmius crinis-equi</name>
    <dbReference type="NCBI Taxonomy" id="585013"/>
    <lineage>
        <taxon>Eukaryota</taxon>
        <taxon>Fungi</taxon>
        <taxon>Dikarya</taxon>
        <taxon>Basidiomycota</taxon>
        <taxon>Agaricomycotina</taxon>
        <taxon>Agaricomycetes</taxon>
        <taxon>Agaricomycetidae</taxon>
        <taxon>Agaricales</taxon>
        <taxon>Marasmiineae</taxon>
        <taxon>Marasmiaceae</taxon>
        <taxon>Marasmius</taxon>
    </lineage>
</organism>
<evidence type="ECO:0000256" key="1">
    <source>
        <dbReference type="SAM" id="MobiDB-lite"/>
    </source>
</evidence>
<proteinExistence type="predicted"/>
<feature type="compositionally biased region" description="Low complexity" evidence="1">
    <location>
        <begin position="1"/>
        <end position="17"/>
    </location>
</feature>
<feature type="non-terminal residue" evidence="2">
    <location>
        <position position="208"/>
    </location>
</feature>
<evidence type="ECO:0000313" key="3">
    <source>
        <dbReference type="Proteomes" id="UP001465976"/>
    </source>
</evidence>
<name>A0ABR3EKE6_9AGAR</name>
<protein>
    <submittedName>
        <fullName evidence="2">Uncharacterized protein</fullName>
    </submittedName>
</protein>